<feature type="transmembrane region" description="Helical" evidence="1">
    <location>
        <begin position="229"/>
        <end position="246"/>
    </location>
</feature>
<organism evidence="2 3">
    <name type="scientific">Virgisporangium aliadipatigenens</name>
    <dbReference type="NCBI Taxonomy" id="741659"/>
    <lineage>
        <taxon>Bacteria</taxon>
        <taxon>Bacillati</taxon>
        <taxon>Actinomycetota</taxon>
        <taxon>Actinomycetes</taxon>
        <taxon>Micromonosporales</taxon>
        <taxon>Micromonosporaceae</taxon>
        <taxon>Virgisporangium</taxon>
    </lineage>
</organism>
<protein>
    <submittedName>
        <fullName evidence="2">Uncharacterized protein</fullName>
    </submittedName>
</protein>
<dbReference type="Proteomes" id="UP000619260">
    <property type="component" value="Unassembled WGS sequence"/>
</dbReference>
<reference evidence="2" key="1">
    <citation type="submission" date="2021-01" db="EMBL/GenBank/DDBJ databases">
        <title>Whole genome shotgun sequence of Virgisporangium aliadipatigenens NBRC 105644.</title>
        <authorList>
            <person name="Komaki H."/>
            <person name="Tamura T."/>
        </authorList>
    </citation>
    <scope>NUCLEOTIDE SEQUENCE</scope>
    <source>
        <strain evidence="2">NBRC 105644</strain>
    </source>
</reference>
<dbReference type="EMBL" id="BOPF01000006">
    <property type="protein sequence ID" value="GIJ45115.1"/>
    <property type="molecule type" value="Genomic_DNA"/>
</dbReference>
<feature type="transmembrane region" description="Helical" evidence="1">
    <location>
        <begin position="56"/>
        <end position="78"/>
    </location>
</feature>
<evidence type="ECO:0000313" key="2">
    <source>
        <dbReference type="EMBL" id="GIJ45115.1"/>
    </source>
</evidence>
<feature type="transmembrane region" description="Helical" evidence="1">
    <location>
        <begin position="253"/>
        <end position="273"/>
    </location>
</feature>
<dbReference type="AlphaFoldDB" id="A0A8J4DNP7"/>
<keyword evidence="1" id="KW-0472">Membrane</keyword>
<comment type="caution">
    <text evidence="2">The sequence shown here is derived from an EMBL/GenBank/DDBJ whole genome shotgun (WGS) entry which is preliminary data.</text>
</comment>
<evidence type="ECO:0000313" key="3">
    <source>
        <dbReference type="Proteomes" id="UP000619260"/>
    </source>
</evidence>
<feature type="transmembrane region" description="Helical" evidence="1">
    <location>
        <begin position="164"/>
        <end position="183"/>
    </location>
</feature>
<feature type="transmembrane region" description="Helical" evidence="1">
    <location>
        <begin position="135"/>
        <end position="157"/>
    </location>
</feature>
<name>A0A8J4DNP7_9ACTN</name>
<feature type="transmembrane region" description="Helical" evidence="1">
    <location>
        <begin position="99"/>
        <end position="123"/>
    </location>
</feature>
<evidence type="ECO:0000256" key="1">
    <source>
        <dbReference type="SAM" id="Phobius"/>
    </source>
</evidence>
<keyword evidence="3" id="KW-1185">Reference proteome</keyword>
<sequence length="469" mass="47901">MTGRILRTELRRSAAGAAGLVLLLVCLAFVYSTPGRGPFWRDATAWTAQWGSLAVWSRFMFLLGWPAVVGVGAVAGLRDRRSGIGELLGTTARPAWQRIAAPVGALALAAVTGYAALLSVGGVQVAAHDGLPRPWWVPVAFVGSAALVAGGWLGFGIARAVPSVLTPPLLAGGALAGTIGLFLSTPVGDGSTPEGNVGAPVRLLLLSPVLSGPAHPWQTVAGRVSLGQAAWWLGLAGAGLLLATAAHRRARVAAVPAALAGLAAALVLLPGTAGAVHGVDRAAAALSCVDGLCLTRLHEPMRRTLRAPAERALAALRVVPGAPARIEEVPAAEPRSGPPPRRADAILFNADWAQYAGRDGDQLASAFVLGAGTPSCFGAHDAPDEGTTRRQDRELVARHVVAARLLGDPVPLQKASSAYGPEVGATAREAWLALDALDAPARTARYAAVRDAGLTCRADPLAALTGLAS</sequence>
<keyword evidence="1" id="KW-1133">Transmembrane helix</keyword>
<keyword evidence="1" id="KW-0812">Transmembrane</keyword>
<accession>A0A8J4DNP7</accession>
<gene>
    <name evidence="2" type="ORF">Val02_20010</name>
</gene>
<proteinExistence type="predicted"/>